<dbReference type="GO" id="GO:0008764">
    <property type="term" value="F:UDP-N-acetylmuramoylalanine-D-glutamate ligase activity"/>
    <property type="evidence" value="ECO:0007669"/>
    <property type="project" value="UniProtKB-UniRule"/>
</dbReference>
<dbReference type="UniPathway" id="UPA00219"/>
<dbReference type="Gene3D" id="3.40.50.720">
    <property type="entry name" value="NAD(P)-binding Rossmann-like Domain"/>
    <property type="match status" value="1"/>
</dbReference>
<dbReference type="STRING" id="161899.CSING_09085"/>
<dbReference type="SUPFAM" id="SSF53623">
    <property type="entry name" value="MurD-like peptide ligases, catalytic domain"/>
    <property type="match status" value="1"/>
</dbReference>
<evidence type="ECO:0000256" key="3">
    <source>
        <dbReference type="ARBA" id="ARBA00022490"/>
    </source>
</evidence>
<evidence type="ECO:0000256" key="5">
    <source>
        <dbReference type="ARBA" id="ARBA00022741"/>
    </source>
</evidence>
<keyword evidence="3 7" id="KW-0963">Cytoplasm</keyword>
<keyword evidence="7 8" id="KW-0573">Peptidoglycan synthesis</keyword>
<dbReference type="GO" id="GO:0008360">
    <property type="term" value="P:regulation of cell shape"/>
    <property type="evidence" value="ECO:0007669"/>
    <property type="project" value="UniProtKB-KW"/>
</dbReference>
<gene>
    <name evidence="7 11" type="primary">murD</name>
    <name evidence="11" type="ORF">CSING_09085</name>
</gene>
<dbReference type="InterPro" id="IPR005762">
    <property type="entry name" value="MurD"/>
</dbReference>
<dbReference type="InterPro" id="IPR004101">
    <property type="entry name" value="Mur_ligase_C"/>
</dbReference>
<sequence>MSPRPEFLDGRVLIAGAGVSGRGCAAVLAGLGVDITVADGNAESRARIESELGVATADTDAVALDEYSFVVTSPGWRPDSPLLARASDAGLEVIGDVELAYRLDRAEVFGFPRRWLAITGTNGKTTTTGMLAAIMAADERCSGLRSQAVGNIGVSPFDALAAEPRVDILVAELSSFQLHWSSELRPEVGALLNLADDHLDWHGSFDAYAADKARILTSTHAVYGKDDEHVVALVGDRNATAFSHTEPALGDVGVRAGGLFINGVAGMTATVVDDVTTLQPAGLAGVLDAAAAAAVAALAGARAESITEGLASYVVAGHRGEIVHEHAGVTYIDNSKATNPHAAEVAMRGLDSVVWVAGGQLKGSDVSELLRTHAARLKAAVLVGVDKHLLAQALTKAAPHVPIVLVDSHDPQAAMDNAVAAALQHADTGDTVLLAPAAASLDMYTGMSQRGDMFAAAARRLAR</sequence>
<dbReference type="SUPFAM" id="SSF53244">
    <property type="entry name" value="MurD-like peptide ligases, peptide-binding domain"/>
    <property type="match status" value="1"/>
</dbReference>
<dbReference type="AlphaFoldDB" id="A0A0B6F5N0"/>
<organism evidence="11 12">
    <name type="scientific">Corynebacterium singulare</name>
    <dbReference type="NCBI Taxonomy" id="161899"/>
    <lineage>
        <taxon>Bacteria</taxon>
        <taxon>Bacillati</taxon>
        <taxon>Actinomycetota</taxon>
        <taxon>Actinomycetes</taxon>
        <taxon>Mycobacteriales</taxon>
        <taxon>Corynebacteriaceae</taxon>
        <taxon>Corynebacterium</taxon>
    </lineage>
</organism>
<dbReference type="NCBIfam" id="TIGR01087">
    <property type="entry name" value="murD"/>
    <property type="match status" value="1"/>
</dbReference>
<dbReference type="GO" id="GO:0009252">
    <property type="term" value="P:peptidoglycan biosynthetic process"/>
    <property type="evidence" value="ECO:0007669"/>
    <property type="project" value="UniProtKB-UniRule"/>
</dbReference>
<evidence type="ECO:0000259" key="9">
    <source>
        <dbReference type="Pfam" id="PF02875"/>
    </source>
</evidence>
<dbReference type="InterPro" id="IPR036565">
    <property type="entry name" value="Mur-like_cat_sf"/>
</dbReference>
<dbReference type="GO" id="GO:0005524">
    <property type="term" value="F:ATP binding"/>
    <property type="evidence" value="ECO:0007669"/>
    <property type="project" value="UniProtKB-UniRule"/>
</dbReference>
<protein>
    <recommendedName>
        <fullName evidence="7 8">UDP-N-acetylmuramoylalanine--D-glutamate ligase</fullName>
        <ecNumber evidence="7 8">6.3.2.9</ecNumber>
    </recommendedName>
    <alternativeName>
        <fullName evidence="7">D-glutamic acid-adding enzyme</fullName>
    </alternativeName>
    <alternativeName>
        <fullName evidence="7">UDP-N-acetylmuramoyl-L-alanyl-D-glutamate synthetase</fullName>
    </alternativeName>
</protein>
<evidence type="ECO:0000256" key="7">
    <source>
        <dbReference type="HAMAP-Rule" id="MF_00639"/>
    </source>
</evidence>
<keyword evidence="6 7" id="KW-0067">ATP-binding</keyword>
<evidence type="ECO:0000259" key="10">
    <source>
        <dbReference type="Pfam" id="PF08245"/>
    </source>
</evidence>
<dbReference type="InterPro" id="IPR036615">
    <property type="entry name" value="Mur_ligase_C_dom_sf"/>
</dbReference>
<dbReference type="HAMAP" id="MF_00639">
    <property type="entry name" value="MurD"/>
    <property type="match status" value="1"/>
</dbReference>
<evidence type="ECO:0000256" key="6">
    <source>
        <dbReference type="ARBA" id="ARBA00022840"/>
    </source>
</evidence>
<dbReference type="KEGG" id="csx:CSING_09085"/>
<feature type="domain" description="Mur ligase C-terminal" evidence="9">
    <location>
        <begin position="318"/>
        <end position="437"/>
    </location>
</feature>
<dbReference type="PANTHER" id="PTHR43692">
    <property type="entry name" value="UDP-N-ACETYLMURAMOYLALANINE--D-GLUTAMATE LIGASE"/>
    <property type="match status" value="1"/>
</dbReference>
<dbReference type="Proteomes" id="UP000031890">
    <property type="component" value="Chromosome"/>
</dbReference>
<dbReference type="HOGENOM" id="CLU_032540_0_0_11"/>
<dbReference type="RefSeq" id="WP_042531561.1">
    <property type="nucleotide sequence ID" value="NZ_CP010827.1"/>
</dbReference>
<dbReference type="InterPro" id="IPR013221">
    <property type="entry name" value="Mur_ligase_cen"/>
</dbReference>
<dbReference type="Pfam" id="PF21799">
    <property type="entry name" value="MurD-like_N"/>
    <property type="match status" value="1"/>
</dbReference>
<dbReference type="PANTHER" id="PTHR43692:SF1">
    <property type="entry name" value="UDP-N-ACETYLMURAMOYLALANINE--D-GLUTAMATE LIGASE"/>
    <property type="match status" value="1"/>
</dbReference>
<dbReference type="OrthoDB" id="9809796at2"/>
<keyword evidence="4 7" id="KW-0436">Ligase</keyword>
<comment type="function">
    <text evidence="7 8">Cell wall formation. Catalyzes the addition of glutamate to the nucleotide precursor UDP-N-acetylmuramoyl-L-alanine (UMA).</text>
</comment>
<keyword evidence="5 7" id="KW-0547">Nucleotide-binding</keyword>
<dbReference type="GO" id="GO:0051301">
    <property type="term" value="P:cell division"/>
    <property type="evidence" value="ECO:0007669"/>
    <property type="project" value="UniProtKB-KW"/>
</dbReference>
<keyword evidence="7 8" id="KW-0132">Cell division</keyword>
<accession>A0A0B6F5N0</accession>
<dbReference type="Pfam" id="PF02875">
    <property type="entry name" value="Mur_ligase_C"/>
    <property type="match status" value="1"/>
</dbReference>
<dbReference type="GO" id="GO:0071555">
    <property type="term" value="P:cell wall organization"/>
    <property type="evidence" value="ECO:0007669"/>
    <property type="project" value="UniProtKB-KW"/>
</dbReference>
<reference evidence="11 12" key="1">
    <citation type="journal article" date="2015" name="Genome Announc.">
        <title>Complete Genome Sequence and Annotation of Corynebacterium singulare DSM 44357, Isolated from a Human Semen Specimen.</title>
        <authorList>
            <person name="Merten M."/>
            <person name="Brinkrolf K."/>
            <person name="Albersmeier A."/>
            <person name="Kutter Y."/>
            <person name="Ruckert C."/>
            <person name="Tauch A."/>
        </authorList>
    </citation>
    <scope>NUCLEOTIDE SEQUENCE [LARGE SCALE GENOMIC DNA]</scope>
    <source>
        <strain evidence="11">IBS B52218</strain>
    </source>
</reference>
<comment type="subcellular location">
    <subcellularLocation>
        <location evidence="1 7 8">Cytoplasm</location>
    </subcellularLocation>
</comment>
<dbReference type="Gene3D" id="3.40.1190.10">
    <property type="entry name" value="Mur-like, catalytic domain"/>
    <property type="match status" value="1"/>
</dbReference>
<evidence type="ECO:0000256" key="4">
    <source>
        <dbReference type="ARBA" id="ARBA00022598"/>
    </source>
</evidence>
<dbReference type="SUPFAM" id="SSF51984">
    <property type="entry name" value="MurCD N-terminal domain"/>
    <property type="match status" value="1"/>
</dbReference>
<dbReference type="EC" id="6.3.2.9" evidence="7 8"/>
<dbReference type="GO" id="GO:0005737">
    <property type="term" value="C:cytoplasm"/>
    <property type="evidence" value="ECO:0007669"/>
    <property type="project" value="UniProtKB-SubCell"/>
</dbReference>
<comment type="pathway">
    <text evidence="2 7 8">Cell wall biogenesis; peptidoglycan biosynthesis.</text>
</comment>
<dbReference type="EMBL" id="CP010827">
    <property type="protein sequence ID" value="AJI79336.1"/>
    <property type="molecule type" value="Genomic_DNA"/>
</dbReference>
<dbReference type="Pfam" id="PF08245">
    <property type="entry name" value="Mur_ligase_M"/>
    <property type="match status" value="1"/>
</dbReference>
<feature type="domain" description="Mur ligase central" evidence="10">
    <location>
        <begin position="118"/>
        <end position="237"/>
    </location>
</feature>
<feature type="binding site" evidence="7">
    <location>
        <begin position="120"/>
        <end position="126"/>
    </location>
    <ligand>
        <name>ATP</name>
        <dbReference type="ChEBI" id="CHEBI:30616"/>
    </ligand>
</feature>
<keyword evidence="7 8" id="KW-0961">Cell wall biogenesis/degradation</keyword>
<dbReference type="Gene3D" id="3.90.190.20">
    <property type="entry name" value="Mur ligase, C-terminal domain"/>
    <property type="match status" value="1"/>
</dbReference>
<evidence type="ECO:0000256" key="2">
    <source>
        <dbReference type="ARBA" id="ARBA00004752"/>
    </source>
</evidence>
<evidence type="ECO:0000313" key="12">
    <source>
        <dbReference type="Proteomes" id="UP000031890"/>
    </source>
</evidence>
<proteinExistence type="inferred from homology"/>
<keyword evidence="7 8" id="KW-0131">Cell cycle</keyword>
<evidence type="ECO:0000256" key="1">
    <source>
        <dbReference type="ARBA" id="ARBA00004496"/>
    </source>
</evidence>
<evidence type="ECO:0000313" key="11">
    <source>
        <dbReference type="EMBL" id="AJI79336.1"/>
    </source>
</evidence>
<evidence type="ECO:0000256" key="8">
    <source>
        <dbReference type="RuleBase" id="RU003664"/>
    </source>
</evidence>
<name>A0A0B6F5N0_9CORY</name>
<keyword evidence="7 8" id="KW-0133">Cell shape</keyword>
<comment type="catalytic activity">
    <reaction evidence="7 8">
        <text>UDP-N-acetyl-alpha-D-muramoyl-L-alanine + D-glutamate + ATP = UDP-N-acetyl-alpha-D-muramoyl-L-alanyl-D-glutamate + ADP + phosphate + H(+)</text>
        <dbReference type="Rhea" id="RHEA:16429"/>
        <dbReference type="ChEBI" id="CHEBI:15378"/>
        <dbReference type="ChEBI" id="CHEBI:29986"/>
        <dbReference type="ChEBI" id="CHEBI:30616"/>
        <dbReference type="ChEBI" id="CHEBI:43474"/>
        <dbReference type="ChEBI" id="CHEBI:83898"/>
        <dbReference type="ChEBI" id="CHEBI:83900"/>
        <dbReference type="ChEBI" id="CHEBI:456216"/>
        <dbReference type="EC" id="6.3.2.9"/>
    </reaction>
</comment>
<comment type="similarity">
    <text evidence="7">Belongs to the MurCDEF family.</text>
</comment>